<protein>
    <submittedName>
        <fullName evidence="2">Uncharacterized protein</fullName>
    </submittedName>
</protein>
<evidence type="ECO:0000313" key="2">
    <source>
        <dbReference type="EMBL" id="KRY86435.1"/>
    </source>
</evidence>
<evidence type="ECO:0000256" key="1">
    <source>
        <dbReference type="SAM" id="MobiDB-lite"/>
    </source>
</evidence>
<dbReference type="AlphaFoldDB" id="A0A0V1FM84"/>
<organism evidence="2 3">
    <name type="scientific">Trichinella pseudospiralis</name>
    <name type="common">Parasitic roundworm</name>
    <dbReference type="NCBI Taxonomy" id="6337"/>
    <lineage>
        <taxon>Eukaryota</taxon>
        <taxon>Metazoa</taxon>
        <taxon>Ecdysozoa</taxon>
        <taxon>Nematoda</taxon>
        <taxon>Enoplea</taxon>
        <taxon>Dorylaimia</taxon>
        <taxon>Trichinellida</taxon>
        <taxon>Trichinellidae</taxon>
        <taxon>Trichinella</taxon>
    </lineage>
</organism>
<keyword evidence="3" id="KW-1185">Reference proteome</keyword>
<name>A0A0V1FM84_TRIPS</name>
<comment type="caution">
    <text evidence="2">The sequence shown here is derived from an EMBL/GenBank/DDBJ whole genome shotgun (WGS) entry which is preliminary data.</text>
</comment>
<reference evidence="2 3" key="1">
    <citation type="submission" date="2015-01" db="EMBL/GenBank/DDBJ databases">
        <title>Evolution of Trichinella species and genotypes.</title>
        <authorList>
            <person name="Korhonen P.K."/>
            <person name="Edoardo P."/>
            <person name="Giuseppe L.R."/>
            <person name="Gasser R.B."/>
        </authorList>
    </citation>
    <scope>NUCLEOTIDE SEQUENCE [LARGE SCALE GENOMIC DNA]</scope>
    <source>
        <strain evidence="2">ISS470</strain>
    </source>
</reference>
<dbReference type="EMBL" id="JYDT01000071">
    <property type="protein sequence ID" value="KRY86435.1"/>
    <property type="molecule type" value="Genomic_DNA"/>
</dbReference>
<feature type="region of interest" description="Disordered" evidence="1">
    <location>
        <begin position="95"/>
        <end position="117"/>
    </location>
</feature>
<dbReference type="Proteomes" id="UP000054995">
    <property type="component" value="Unassembled WGS sequence"/>
</dbReference>
<gene>
    <name evidence="2" type="ORF">T4D_16429</name>
</gene>
<proteinExistence type="predicted"/>
<accession>A0A0V1FM84</accession>
<evidence type="ECO:0000313" key="3">
    <source>
        <dbReference type="Proteomes" id="UP000054995"/>
    </source>
</evidence>
<feature type="region of interest" description="Disordered" evidence="1">
    <location>
        <begin position="152"/>
        <end position="190"/>
    </location>
</feature>
<sequence>MPKLMKGATPNELVKGVTANRMSIIGEKTKPDNKFTFNIITKLTVSLLESRSPLDWSLRQMRILIAKHNATDFTSLSIPSPNGQGHLLKIDPASTGATARRLSRGSSPLKGRGARGGAGAVELGLTLLLISLRRSSKAAGLWYRNRVRKRYGSEENNGENPDDWKQMADGTSGSRTARSRSKEDRRYAVPRGSQFCKSGLGILRKGEVIP</sequence>